<protein>
    <recommendedName>
        <fullName evidence="3">Mandelate racemase/muconate lactonizing enzyme C-terminal domain-containing protein</fullName>
    </recommendedName>
</protein>
<dbReference type="AlphaFoldDB" id="A0A6J4RJC1"/>
<accession>A0A6J4RJC1</accession>
<evidence type="ECO:0000313" key="2">
    <source>
        <dbReference type="EMBL" id="CAA9475130.1"/>
    </source>
</evidence>
<evidence type="ECO:0008006" key="3">
    <source>
        <dbReference type="Google" id="ProtNLM"/>
    </source>
</evidence>
<name>A0A6J4RJC1_9ACTN</name>
<dbReference type="Gene3D" id="3.30.390.10">
    <property type="entry name" value="Enolase-like, N-terminal domain"/>
    <property type="match status" value="1"/>
</dbReference>
<gene>
    <name evidence="2" type="ORF">AVDCRST_MAG53-239</name>
</gene>
<proteinExistence type="predicted"/>
<organism evidence="2">
    <name type="scientific">uncultured Solirubrobacteraceae bacterium</name>
    <dbReference type="NCBI Taxonomy" id="1162706"/>
    <lineage>
        <taxon>Bacteria</taxon>
        <taxon>Bacillati</taxon>
        <taxon>Actinomycetota</taxon>
        <taxon>Thermoleophilia</taxon>
        <taxon>Solirubrobacterales</taxon>
        <taxon>Solirubrobacteraceae</taxon>
        <taxon>environmental samples</taxon>
    </lineage>
</organism>
<dbReference type="InterPro" id="IPR029017">
    <property type="entry name" value="Enolase-like_N"/>
</dbReference>
<dbReference type="InterPro" id="IPR036849">
    <property type="entry name" value="Enolase-like_C_sf"/>
</dbReference>
<feature type="region of interest" description="Disordered" evidence="1">
    <location>
        <begin position="321"/>
        <end position="354"/>
    </location>
</feature>
<dbReference type="EMBL" id="CADCVR010000010">
    <property type="protein sequence ID" value="CAA9475130.1"/>
    <property type="molecule type" value="Genomic_DNA"/>
</dbReference>
<reference evidence="2" key="1">
    <citation type="submission" date="2020-02" db="EMBL/GenBank/DDBJ databases">
        <authorList>
            <person name="Meier V. D."/>
        </authorList>
    </citation>
    <scope>NUCLEOTIDE SEQUENCE</scope>
    <source>
        <strain evidence="2">AVDCRST_MAG53</strain>
    </source>
</reference>
<evidence type="ECO:0000256" key="1">
    <source>
        <dbReference type="SAM" id="MobiDB-lite"/>
    </source>
</evidence>
<dbReference type="Gene3D" id="3.20.20.120">
    <property type="entry name" value="Enolase-like C-terminal domain"/>
    <property type="match status" value="1"/>
</dbReference>
<dbReference type="SUPFAM" id="SSF51604">
    <property type="entry name" value="Enolase C-terminal domain-like"/>
    <property type="match status" value="1"/>
</dbReference>
<sequence>MSRVALERTYSRIAQLPLRIEEYELSGLELRVSDHFTRLSTVVRLYGAGHEGQGEDTSYASPDQTSFRADARRLPLAGDWTLDAFGRQVGTLDLFPRGASHADFRRFRRWAFESAALDLALRQAGLSLAVALGRVPRPVSYVVSPGPETSAASVAALHERYPGMRLKLMAAPAWDAGAMLGVAATGVIDVVDLKGQYDEDVPVAVRVDAALYERVLRAFPDAWVEDPGVTPETEPVLRPHWPRVTWDAPIRSVGDIARCAVRPRMLNMKPSRFGSLPAVLDAYDLCAEVGIGTYGGGQFELGPGRGQIQVLASLFHPDAPNDVAPTGFNESPIPTGLRASPLPVSTDEPGFRAP</sequence>